<evidence type="ECO:0000256" key="4">
    <source>
        <dbReference type="ARBA" id="ARBA00022840"/>
    </source>
</evidence>
<evidence type="ECO:0000256" key="8">
    <source>
        <dbReference type="SAM" id="MobiDB-lite"/>
    </source>
</evidence>
<feature type="domain" description="Aminoacyl-transfer RNA synthetases class-II family profile" evidence="9">
    <location>
        <begin position="121"/>
        <end position="392"/>
    </location>
</feature>
<dbReference type="PROSITE" id="PS50862">
    <property type="entry name" value="AA_TRNA_LIGASE_II"/>
    <property type="match status" value="1"/>
</dbReference>
<evidence type="ECO:0000313" key="11">
    <source>
        <dbReference type="Proteomes" id="UP001499854"/>
    </source>
</evidence>
<dbReference type="InterPro" id="IPR010978">
    <property type="entry name" value="tRNA-bd_arm"/>
</dbReference>
<evidence type="ECO:0000256" key="3">
    <source>
        <dbReference type="ARBA" id="ARBA00022741"/>
    </source>
</evidence>
<gene>
    <name evidence="10" type="primary">serS_2</name>
    <name evidence="10" type="ORF">GCM10009838_78710</name>
</gene>
<protein>
    <recommendedName>
        <fullName evidence="1 7">Serine--tRNA ligase</fullName>
        <ecNumber evidence="1 7">6.1.1.11</ecNumber>
    </recommendedName>
</protein>
<evidence type="ECO:0000259" key="9">
    <source>
        <dbReference type="PROSITE" id="PS50862"/>
    </source>
</evidence>
<dbReference type="InterPro" id="IPR002317">
    <property type="entry name" value="Ser-tRNA-ligase_type_1"/>
</dbReference>
<dbReference type="GO" id="GO:0016874">
    <property type="term" value="F:ligase activity"/>
    <property type="evidence" value="ECO:0007669"/>
    <property type="project" value="UniProtKB-KW"/>
</dbReference>
<dbReference type="PANTHER" id="PTHR11778">
    <property type="entry name" value="SERYL-TRNA SYNTHETASE"/>
    <property type="match status" value="1"/>
</dbReference>
<feature type="compositionally biased region" description="Basic and acidic residues" evidence="8">
    <location>
        <begin position="109"/>
        <end position="122"/>
    </location>
</feature>
<keyword evidence="2 10" id="KW-0436">Ligase</keyword>
<dbReference type="Gene3D" id="3.30.930.10">
    <property type="entry name" value="Bira Bifunctional Protein, Domain 2"/>
    <property type="match status" value="1"/>
</dbReference>
<keyword evidence="4" id="KW-0067">ATP-binding</keyword>
<dbReference type="NCBIfam" id="TIGR00414">
    <property type="entry name" value="serS"/>
    <property type="match status" value="1"/>
</dbReference>
<accession>A0ABN2T8B4</accession>
<organism evidence="10 11">
    <name type="scientific">Catenulispora subtropica</name>
    <dbReference type="NCBI Taxonomy" id="450798"/>
    <lineage>
        <taxon>Bacteria</taxon>
        <taxon>Bacillati</taxon>
        <taxon>Actinomycetota</taxon>
        <taxon>Actinomycetes</taxon>
        <taxon>Catenulisporales</taxon>
        <taxon>Catenulisporaceae</taxon>
        <taxon>Catenulispora</taxon>
    </lineage>
</organism>
<dbReference type="InterPro" id="IPR006195">
    <property type="entry name" value="aa-tRNA-synth_II"/>
</dbReference>
<evidence type="ECO:0000256" key="7">
    <source>
        <dbReference type="NCBIfam" id="TIGR00414"/>
    </source>
</evidence>
<keyword evidence="5" id="KW-0648">Protein biosynthesis</keyword>
<dbReference type="Pfam" id="PF00587">
    <property type="entry name" value="tRNA-synt_2b"/>
    <property type="match status" value="1"/>
</dbReference>
<dbReference type="Pfam" id="PF02403">
    <property type="entry name" value="Seryl_tRNA_N"/>
    <property type="match status" value="1"/>
</dbReference>
<evidence type="ECO:0000256" key="1">
    <source>
        <dbReference type="ARBA" id="ARBA00012840"/>
    </source>
</evidence>
<dbReference type="InterPro" id="IPR042103">
    <property type="entry name" value="SerRS_1_N_sf"/>
</dbReference>
<name>A0ABN2T8B4_9ACTN</name>
<dbReference type="EC" id="6.1.1.11" evidence="1 7"/>
<dbReference type="PIRSF" id="PIRSF001529">
    <property type="entry name" value="Ser-tRNA-synth_IIa"/>
    <property type="match status" value="1"/>
</dbReference>
<sequence length="407" mass="45911">MIDIALVRTNPDVVREAVRAKSSDVDVERLIEVDSLMRAEQGRMEELRGRQKKQGKDTDLELARALKTELQEATERFRALEQERDELWVRVPNLVAEDTPVGDDDEGNVELRREGNPVPADEERAHDKIGEQLGIFDMARGAEVAGAGFYYWRGDGARLAWAIFSYAQDLLGGRGFTPMMTPLVARERTFFGTGYLPFFADQLYRVEGTDLSLIGTSEQTLIGYYGDTIVDLDELPIRLSAFSPCFRTEAGSAGRSNRGGYRVHQFHKVEQIVICAPEDSERWLDECQTNAEDILRGLELPFRVVRVCLGDLGAPAYKKYDTETWFPSFGAYRETHSNSNLIDYQARRFKIRFRRDGKTIHPHTISSTGITDRAALAVLENHVQPDGSIYVPKALRPYLGGAERLGK</sequence>
<dbReference type="InterPro" id="IPR045864">
    <property type="entry name" value="aa-tRNA-synth_II/BPL/LPL"/>
</dbReference>
<dbReference type="SUPFAM" id="SSF46589">
    <property type="entry name" value="tRNA-binding arm"/>
    <property type="match status" value="1"/>
</dbReference>
<dbReference type="InterPro" id="IPR002314">
    <property type="entry name" value="aa-tRNA-synt_IIb"/>
</dbReference>
<evidence type="ECO:0000256" key="2">
    <source>
        <dbReference type="ARBA" id="ARBA00022598"/>
    </source>
</evidence>
<dbReference type="InterPro" id="IPR015866">
    <property type="entry name" value="Ser-tRNA-synth_1_N"/>
</dbReference>
<reference evidence="10 11" key="1">
    <citation type="journal article" date="2019" name="Int. J. Syst. Evol. Microbiol.">
        <title>The Global Catalogue of Microorganisms (GCM) 10K type strain sequencing project: providing services to taxonomists for standard genome sequencing and annotation.</title>
        <authorList>
            <consortium name="The Broad Institute Genomics Platform"/>
            <consortium name="The Broad Institute Genome Sequencing Center for Infectious Disease"/>
            <person name="Wu L."/>
            <person name="Ma J."/>
        </authorList>
    </citation>
    <scope>NUCLEOTIDE SEQUENCE [LARGE SCALE GENOMIC DNA]</scope>
    <source>
        <strain evidence="10 11">JCM 16013</strain>
    </source>
</reference>
<dbReference type="SUPFAM" id="SSF55681">
    <property type="entry name" value="Class II aaRS and biotin synthetases"/>
    <property type="match status" value="1"/>
</dbReference>
<dbReference type="Proteomes" id="UP001499854">
    <property type="component" value="Unassembled WGS sequence"/>
</dbReference>
<proteinExistence type="predicted"/>
<dbReference type="RefSeq" id="WP_344662310.1">
    <property type="nucleotide sequence ID" value="NZ_BAAAQM010000071.1"/>
</dbReference>
<dbReference type="Gene3D" id="1.10.287.40">
    <property type="entry name" value="Serine-tRNA synthetase, tRNA binding domain"/>
    <property type="match status" value="1"/>
</dbReference>
<dbReference type="PRINTS" id="PR00981">
    <property type="entry name" value="TRNASYNTHSER"/>
</dbReference>
<evidence type="ECO:0000256" key="6">
    <source>
        <dbReference type="ARBA" id="ARBA00023146"/>
    </source>
</evidence>
<evidence type="ECO:0000313" key="10">
    <source>
        <dbReference type="EMBL" id="GAA2001236.1"/>
    </source>
</evidence>
<keyword evidence="11" id="KW-1185">Reference proteome</keyword>
<keyword evidence="3" id="KW-0547">Nucleotide-binding</keyword>
<comment type="caution">
    <text evidence="10">The sequence shown here is derived from an EMBL/GenBank/DDBJ whole genome shotgun (WGS) entry which is preliminary data.</text>
</comment>
<dbReference type="EMBL" id="BAAAQM010000071">
    <property type="protein sequence ID" value="GAA2001236.1"/>
    <property type="molecule type" value="Genomic_DNA"/>
</dbReference>
<evidence type="ECO:0000256" key="5">
    <source>
        <dbReference type="ARBA" id="ARBA00022917"/>
    </source>
</evidence>
<keyword evidence="6" id="KW-0030">Aminoacyl-tRNA synthetase</keyword>
<feature type="region of interest" description="Disordered" evidence="8">
    <location>
        <begin position="99"/>
        <end position="122"/>
    </location>
</feature>